<evidence type="ECO:0000313" key="15">
    <source>
        <dbReference type="EMBL" id="GAK57687.1"/>
    </source>
</evidence>
<evidence type="ECO:0000256" key="7">
    <source>
        <dbReference type="ARBA" id="ARBA00022927"/>
    </source>
</evidence>
<feature type="domain" description="Type II/III secretion system secretin-like" evidence="12">
    <location>
        <begin position="566"/>
        <end position="727"/>
    </location>
</feature>
<comment type="similarity">
    <text evidence="2">Belongs to the bacterial secretin family. GSP D subfamily.</text>
</comment>
<dbReference type="PROSITE" id="PS51257">
    <property type="entry name" value="PROKAR_LIPOPROTEIN"/>
    <property type="match status" value="1"/>
</dbReference>
<dbReference type="Proteomes" id="UP000030661">
    <property type="component" value="Unassembled WGS sequence"/>
</dbReference>
<dbReference type="GO" id="GO:0009279">
    <property type="term" value="C:cell outer membrane"/>
    <property type="evidence" value="ECO:0007669"/>
    <property type="project" value="UniProtKB-SubCell"/>
</dbReference>
<evidence type="ECO:0000256" key="4">
    <source>
        <dbReference type="ARBA" id="ARBA00022452"/>
    </source>
</evidence>
<dbReference type="Pfam" id="PF21305">
    <property type="entry name" value="type_II_gspD_N0"/>
    <property type="match status" value="1"/>
</dbReference>
<evidence type="ECO:0000259" key="12">
    <source>
        <dbReference type="Pfam" id="PF00263"/>
    </source>
</evidence>
<protein>
    <submittedName>
        <fullName evidence="15">GspD2 protein</fullName>
    </submittedName>
</protein>
<dbReference type="PANTHER" id="PTHR30332:SF24">
    <property type="entry name" value="SECRETIN GSPD-RELATED"/>
    <property type="match status" value="1"/>
</dbReference>
<dbReference type="GO" id="GO:0015627">
    <property type="term" value="C:type II protein secretion system complex"/>
    <property type="evidence" value="ECO:0007669"/>
    <property type="project" value="InterPro"/>
</dbReference>
<evidence type="ECO:0000259" key="14">
    <source>
        <dbReference type="Pfam" id="PF21305"/>
    </source>
</evidence>
<keyword evidence="8" id="KW-0472">Membrane</keyword>
<dbReference type="STRING" id="1499967.U27_04654"/>
<feature type="compositionally biased region" description="Low complexity" evidence="11">
    <location>
        <begin position="431"/>
        <end position="452"/>
    </location>
</feature>
<evidence type="ECO:0000259" key="13">
    <source>
        <dbReference type="Pfam" id="PF03958"/>
    </source>
</evidence>
<name>A0A081BZD2_VECG1</name>
<feature type="region of interest" description="Disordered" evidence="11">
    <location>
        <begin position="23"/>
        <end position="43"/>
    </location>
</feature>
<gene>
    <name evidence="15" type="ORF">U27_04654</name>
</gene>
<dbReference type="AlphaFoldDB" id="A0A081BZD2"/>
<dbReference type="NCBIfam" id="TIGR02517">
    <property type="entry name" value="type_II_gspD"/>
    <property type="match status" value="1"/>
</dbReference>
<evidence type="ECO:0000313" key="16">
    <source>
        <dbReference type="Proteomes" id="UP000030661"/>
    </source>
</evidence>
<feature type="region of interest" description="Disordered" evidence="11">
    <location>
        <begin position="428"/>
        <end position="457"/>
    </location>
</feature>
<evidence type="ECO:0000256" key="1">
    <source>
        <dbReference type="ARBA" id="ARBA00004442"/>
    </source>
</evidence>
<dbReference type="PRINTS" id="PR00811">
    <property type="entry name" value="BCTERIALGSPD"/>
</dbReference>
<accession>A0A081BZD2</accession>
<dbReference type="InterPro" id="IPR038591">
    <property type="entry name" value="NolW-like_sf"/>
</dbReference>
<evidence type="ECO:0000256" key="5">
    <source>
        <dbReference type="ARBA" id="ARBA00022692"/>
    </source>
</evidence>
<feature type="domain" description="GspD-like N0" evidence="14">
    <location>
        <begin position="130"/>
        <end position="199"/>
    </location>
</feature>
<dbReference type="InterPro" id="IPR013356">
    <property type="entry name" value="T2SS_GspD"/>
</dbReference>
<feature type="domain" description="NolW-like" evidence="13">
    <location>
        <begin position="293"/>
        <end position="387"/>
    </location>
</feature>
<dbReference type="Pfam" id="PF00263">
    <property type="entry name" value="Secretin"/>
    <property type="match status" value="1"/>
</dbReference>
<dbReference type="InterPro" id="IPR005644">
    <property type="entry name" value="NolW-like"/>
</dbReference>
<dbReference type="InterPro" id="IPR004846">
    <property type="entry name" value="T2SS/T3SS_dom"/>
</dbReference>
<evidence type="ECO:0000256" key="2">
    <source>
        <dbReference type="ARBA" id="ARBA00006980"/>
    </source>
</evidence>
<feature type="domain" description="NolW-like" evidence="13">
    <location>
        <begin position="224"/>
        <end position="284"/>
    </location>
</feature>
<evidence type="ECO:0000256" key="9">
    <source>
        <dbReference type="ARBA" id="ARBA00023237"/>
    </source>
</evidence>
<dbReference type="InterPro" id="IPR049371">
    <property type="entry name" value="GspD-like_N0"/>
</dbReference>
<dbReference type="eggNOG" id="COG1450">
    <property type="taxonomic scope" value="Bacteria"/>
</dbReference>
<feature type="domain" description="NolW-like" evidence="13">
    <location>
        <begin position="401"/>
        <end position="492"/>
    </location>
</feature>
<evidence type="ECO:0000256" key="6">
    <source>
        <dbReference type="ARBA" id="ARBA00022729"/>
    </source>
</evidence>
<dbReference type="GO" id="GO:0015628">
    <property type="term" value="P:protein secretion by the type II secretion system"/>
    <property type="evidence" value="ECO:0007669"/>
    <property type="project" value="InterPro"/>
</dbReference>
<feature type="compositionally biased region" description="Polar residues" evidence="11">
    <location>
        <begin position="23"/>
        <end position="32"/>
    </location>
</feature>
<keyword evidence="5" id="KW-0812">Transmembrane</keyword>
<sequence length="771" mass="85591">MKHWCIVICMVYLMLGCTHQPQKSTVSTTASHPESEKPQEPVVVTPVPEEQTAETVHKLDEFLELTPVEDLHSLEKEQIPVPRGSHVQDSFNPGQVEALSAPTPVALQAQVLPSIDAPQTRENAPKGIGLNFDNADIYDVTRVVSEITGKSFIVDKSVQGTVTIFSESTLTPDEVFDLFKTVLELNGLAIKQVGDFYKIVPAEPKRYLQEDSGTLLTQEDQIVTRIVKLKHVRAEDVKNAIQSLMPSDKEIVVYPDAAKGDTLIITDIASNMAKILDLIKEIDVSKYDNQYFQIFPIEYADLSELIHDLNQILSLQEDAFAEPTVQPAQPADGQQDQFPSTTIVSPGTRTRIHPITRLNALVVSTNNPEVITLVRKWIDILDQPQIQGFAATASPNERINHVYVVQYAKAEELAPLLAQVYDEVIEPAQPPTDQDQDQQQQPSAQAPTTEETGPPPEFIFDAKSNSIIIRSTETQYADIKKLLEKLDQRPLQVLIDVIIAEVTLDDSEILGVRGMLVSQDQVTIGNETNSVNSTAETVFNNVLPEGAEGFTYAVTAPGRFLAKLRALATENKVKILSDPHILVRNNQEAVMNVGSRIPIKETTGTGDDVKQTIKYENVGIILTVTPQINFDGDVVMEIKQEVSDVGQEQFGDTGAASFTKREATTSVITQDGHPIVIGGLIQNRDENNVTGVPLLKDVPLLGRLFRHTEKKNRRQDLFILVTPRVIRTPGQGWIVTDNVLEQRVKELEKLFNREETASDKVKEFLRNRITP</sequence>
<evidence type="ECO:0000256" key="11">
    <source>
        <dbReference type="SAM" id="MobiDB-lite"/>
    </source>
</evidence>
<dbReference type="Gene3D" id="3.30.1370.120">
    <property type="match status" value="3"/>
</dbReference>
<keyword evidence="16" id="KW-1185">Reference proteome</keyword>
<dbReference type="HOGENOM" id="CLU_006756_1_1_0"/>
<dbReference type="InterPro" id="IPR001775">
    <property type="entry name" value="GspD/PilQ"/>
</dbReference>
<keyword evidence="6" id="KW-0732">Signal</keyword>
<proteinExistence type="inferred from homology"/>
<keyword evidence="4" id="KW-1134">Transmembrane beta strand</keyword>
<organism evidence="15">
    <name type="scientific">Vecturithrix granuli</name>
    <dbReference type="NCBI Taxonomy" id="1499967"/>
    <lineage>
        <taxon>Bacteria</taxon>
        <taxon>Candidatus Moduliflexota</taxon>
        <taxon>Candidatus Vecturitrichia</taxon>
        <taxon>Candidatus Vecturitrichales</taxon>
        <taxon>Candidatus Vecturitrichaceae</taxon>
        <taxon>Candidatus Vecturithrix</taxon>
    </lineage>
</organism>
<evidence type="ECO:0000256" key="3">
    <source>
        <dbReference type="ARBA" id="ARBA00022448"/>
    </source>
</evidence>
<comment type="subcellular location">
    <subcellularLocation>
        <location evidence="1 10">Cell outer membrane</location>
    </subcellularLocation>
</comment>
<evidence type="ECO:0000256" key="8">
    <source>
        <dbReference type="ARBA" id="ARBA00023136"/>
    </source>
</evidence>
<dbReference type="PANTHER" id="PTHR30332">
    <property type="entry name" value="PROBABLE GENERAL SECRETION PATHWAY PROTEIN D"/>
    <property type="match status" value="1"/>
</dbReference>
<dbReference type="EMBL" id="DF820466">
    <property type="protein sequence ID" value="GAK57687.1"/>
    <property type="molecule type" value="Genomic_DNA"/>
</dbReference>
<keyword evidence="3 10" id="KW-0813">Transport</keyword>
<reference evidence="15" key="1">
    <citation type="journal article" date="2015" name="PeerJ">
        <title>First genomic representation of candidate bacterial phylum KSB3 points to enhanced environmental sensing as a trigger of wastewater bulking.</title>
        <authorList>
            <person name="Sekiguchi Y."/>
            <person name="Ohashi A."/>
            <person name="Parks D.H."/>
            <person name="Yamauchi T."/>
            <person name="Tyson G.W."/>
            <person name="Hugenholtz P."/>
        </authorList>
    </citation>
    <scope>NUCLEOTIDE SEQUENCE [LARGE SCALE GENOMIC DNA]</scope>
</reference>
<dbReference type="Pfam" id="PF03958">
    <property type="entry name" value="Secretin_N"/>
    <property type="match status" value="3"/>
</dbReference>
<keyword evidence="9" id="KW-0998">Cell outer membrane</keyword>
<dbReference type="InterPro" id="IPR050810">
    <property type="entry name" value="Bact_Secretion_Sys_Channel"/>
</dbReference>
<evidence type="ECO:0000256" key="10">
    <source>
        <dbReference type="RuleBase" id="RU004004"/>
    </source>
</evidence>
<keyword evidence="7" id="KW-0653">Protein transport</keyword>